<dbReference type="PANTHER" id="PTHR24198:SF165">
    <property type="entry name" value="ANKYRIN REPEAT-CONTAINING PROTEIN-RELATED"/>
    <property type="match status" value="1"/>
</dbReference>
<dbReference type="RefSeq" id="WP_195815526.1">
    <property type="nucleotide sequence ID" value="NZ_JBHSRT010000030.1"/>
</dbReference>
<keyword evidence="5" id="KW-1185">Reference proteome</keyword>
<keyword evidence="2 3" id="KW-0040">ANK repeat</keyword>
<feature type="repeat" description="ANK" evidence="3">
    <location>
        <begin position="74"/>
        <end position="106"/>
    </location>
</feature>
<dbReference type="Pfam" id="PF12796">
    <property type="entry name" value="Ank_2"/>
    <property type="match status" value="1"/>
</dbReference>
<dbReference type="PROSITE" id="PS50088">
    <property type="entry name" value="ANK_REPEAT"/>
    <property type="match status" value="2"/>
</dbReference>
<evidence type="ECO:0000313" key="4">
    <source>
        <dbReference type="EMBL" id="MBF7981738.1"/>
    </source>
</evidence>
<organism evidence="4 5">
    <name type="scientific">Rahnella laticis</name>
    <dbReference type="NCBI Taxonomy" id="2787622"/>
    <lineage>
        <taxon>Bacteria</taxon>
        <taxon>Pseudomonadati</taxon>
        <taxon>Pseudomonadota</taxon>
        <taxon>Gammaproteobacteria</taxon>
        <taxon>Enterobacterales</taxon>
        <taxon>Yersiniaceae</taxon>
        <taxon>Rahnella</taxon>
    </lineage>
</organism>
<gene>
    <name evidence="4" type="ORF">IV433_20200</name>
</gene>
<dbReference type="Gene3D" id="1.25.40.20">
    <property type="entry name" value="Ankyrin repeat-containing domain"/>
    <property type="match status" value="1"/>
</dbReference>
<proteinExistence type="predicted"/>
<evidence type="ECO:0000313" key="5">
    <source>
        <dbReference type="Proteomes" id="UP000636811"/>
    </source>
</evidence>
<accession>A0ABS0ECC5</accession>
<evidence type="ECO:0000256" key="1">
    <source>
        <dbReference type="ARBA" id="ARBA00022737"/>
    </source>
</evidence>
<reference evidence="4 5" key="1">
    <citation type="submission" date="2020-11" db="EMBL/GenBank/DDBJ databases">
        <title>Taxonomic investigation of Rahnella strains.</title>
        <authorList>
            <person name="Lee S.D."/>
        </authorList>
    </citation>
    <scope>NUCLEOTIDE SEQUENCE [LARGE SCALE GENOMIC DNA]</scope>
    <source>
        <strain evidence="4 5">SAP-17</strain>
    </source>
</reference>
<dbReference type="InterPro" id="IPR036770">
    <property type="entry name" value="Ankyrin_rpt-contain_sf"/>
</dbReference>
<dbReference type="Proteomes" id="UP000636811">
    <property type="component" value="Unassembled WGS sequence"/>
</dbReference>
<dbReference type="PROSITE" id="PS50297">
    <property type="entry name" value="ANK_REP_REGION"/>
    <property type="match status" value="2"/>
</dbReference>
<dbReference type="SMART" id="SM00248">
    <property type="entry name" value="ANK"/>
    <property type="match status" value="3"/>
</dbReference>
<name>A0ABS0ECC5_9GAMM</name>
<dbReference type="SUPFAM" id="SSF48403">
    <property type="entry name" value="Ankyrin repeat"/>
    <property type="match status" value="1"/>
</dbReference>
<feature type="repeat" description="ANK" evidence="3">
    <location>
        <begin position="39"/>
        <end position="71"/>
    </location>
</feature>
<comment type="caution">
    <text evidence="4">The sequence shown here is derived from an EMBL/GenBank/DDBJ whole genome shotgun (WGS) entry which is preliminary data.</text>
</comment>
<protein>
    <submittedName>
        <fullName evidence="4">Ankyrin repeat domain-containing protein</fullName>
    </submittedName>
</protein>
<dbReference type="PANTHER" id="PTHR24198">
    <property type="entry name" value="ANKYRIN REPEAT AND PROTEIN KINASE DOMAIN-CONTAINING PROTEIN"/>
    <property type="match status" value="1"/>
</dbReference>
<sequence>MKEFERKLFIVDSNELLLMYKLNELFQEEDISINTMSEYGELPIHIAAKRRSISEMKCLLHAGVDVNATTDDGHFLTALHYSIGQGDFEMMRLLLHSGADFEIKSGFGYTPFDLAIIFGEEKLIYFLYSFMSGKGY</sequence>
<dbReference type="EMBL" id="JADOBI010000010">
    <property type="protein sequence ID" value="MBF7981738.1"/>
    <property type="molecule type" value="Genomic_DNA"/>
</dbReference>
<keyword evidence="1" id="KW-0677">Repeat</keyword>
<dbReference type="InterPro" id="IPR002110">
    <property type="entry name" value="Ankyrin_rpt"/>
</dbReference>
<evidence type="ECO:0000256" key="2">
    <source>
        <dbReference type="ARBA" id="ARBA00023043"/>
    </source>
</evidence>
<evidence type="ECO:0000256" key="3">
    <source>
        <dbReference type="PROSITE-ProRule" id="PRU00023"/>
    </source>
</evidence>